<evidence type="ECO:0000256" key="1">
    <source>
        <dbReference type="SAM" id="SignalP"/>
    </source>
</evidence>
<feature type="chain" id="PRO_5002710574" evidence="1">
    <location>
        <begin position="28"/>
        <end position="273"/>
    </location>
</feature>
<reference evidence="2 3" key="1">
    <citation type="journal article" date="2011" name="Stand. Genomic Sci.">
        <title>Complete genome sequence of Parvibaculum lavamentivorans type strain (DS-1(T)).</title>
        <authorList>
            <person name="Schleheck D."/>
            <person name="Weiss M."/>
            <person name="Pitluck S."/>
            <person name="Bruce D."/>
            <person name="Land M.L."/>
            <person name="Han S."/>
            <person name="Saunders E."/>
            <person name="Tapia R."/>
            <person name="Detter C."/>
            <person name="Brettin T."/>
            <person name="Han J."/>
            <person name="Woyke T."/>
            <person name="Goodwin L."/>
            <person name="Pennacchio L."/>
            <person name="Nolan M."/>
            <person name="Cook A.M."/>
            <person name="Kjelleberg S."/>
            <person name="Thomas T."/>
        </authorList>
    </citation>
    <scope>NUCLEOTIDE SEQUENCE [LARGE SCALE GENOMIC DNA]</scope>
    <source>
        <strain evidence="3">DS-1 / DSM 13023 / NCIMB 13966</strain>
    </source>
</reference>
<protein>
    <submittedName>
        <fullName evidence="2">Uncharacterized protein</fullName>
    </submittedName>
</protein>
<organism evidence="2 3">
    <name type="scientific">Parvibaculum lavamentivorans (strain DS-1 / DSM 13023 / NCIMB 13966)</name>
    <dbReference type="NCBI Taxonomy" id="402881"/>
    <lineage>
        <taxon>Bacteria</taxon>
        <taxon>Pseudomonadati</taxon>
        <taxon>Pseudomonadota</taxon>
        <taxon>Alphaproteobacteria</taxon>
        <taxon>Hyphomicrobiales</taxon>
        <taxon>Parvibaculaceae</taxon>
        <taxon>Parvibaculum</taxon>
    </lineage>
</organism>
<dbReference type="eggNOG" id="ENOG50326FP">
    <property type="taxonomic scope" value="Bacteria"/>
</dbReference>
<dbReference type="AlphaFoldDB" id="A7HWJ8"/>
<name>A7HWJ8_PARL1</name>
<keyword evidence="3" id="KW-1185">Reference proteome</keyword>
<sequence length="273" mass="30650">MRRFLPRNNIFMVCFFAMSLMGGEVCAGGWPLAPGSGEIITSITWLSADERYNADGNKRSTSRYTKLEIAPYAEYGLLENLTLIGEAAYTSEETDYFGYEFSNAGLSRLKAGARIALGTWKETLYSLQPLITLHLMENGNDPAATRSGDVDTEFGIVMARSDMFYGMNIFSVQEVAYRYRDRQRPDEARADVTLGIKPWPDIMFLLKSLNTVALKSTANDELYQSSKLGFSTVHTLPRHFAPGWSAETGIEQTIIGRSTIEETVLRFAIWYSF</sequence>
<evidence type="ECO:0000313" key="2">
    <source>
        <dbReference type="EMBL" id="ABS64281.1"/>
    </source>
</evidence>
<feature type="signal peptide" evidence="1">
    <location>
        <begin position="1"/>
        <end position="27"/>
    </location>
</feature>
<evidence type="ECO:0000313" key="3">
    <source>
        <dbReference type="Proteomes" id="UP000006377"/>
    </source>
</evidence>
<keyword evidence="1" id="KW-0732">Signal</keyword>
<gene>
    <name evidence="2" type="ordered locus">Plav_2673</name>
</gene>
<dbReference type="KEGG" id="pla:Plav_2673"/>
<proteinExistence type="predicted"/>
<accession>A7HWJ8</accession>
<dbReference type="EMBL" id="CP000774">
    <property type="protein sequence ID" value="ABS64281.1"/>
    <property type="molecule type" value="Genomic_DNA"/>
</dbReference>
<dbReference type="Proteomes" id="UP000006377">
    <property type="component" value="Chromosome"/>
</dbReference>
<dbReference type="HOGENOM" id="CLU_1018813_0_0_5"/>